<dbReference type="Proteomes" id="UP001367508">
    <property type="component" value="Unassembled WGS sequence"/>
</dbReference>
<protein>
    <submittedName>
        <fullName evidence="1">Uncharacterized protein</fullName>
    </submittedName>
</protein>
<comment type="caution">
    <text evidence="1">The sequence shown here is derived from an EMBL/GenBank/DDBJ whole genome shotgun (WGS) entry which is preliminary data.</text>
</comment>
<dbReference type="EMBL" id="JAYMYQ010000003">
    <property type="protein sequence ID" value="KAK7344996.1"/>
    <property type="molecule type" value="Genomic_DNA"/>
</dbReference>
<gene>
    <name evidence="1" type="ORF">VNO77_15325</name>
</gene>
<dbReference type="AlphaFoldDB" id="A0AAN9M064"/>
<proteinExistence type="predicted"/>
<accession>A0AAN9M064</accession>
<organism evidence="1 2">
    <name type="scientific">Canavalia gladiata</name>
    <name type="common">Sword bean</name>
    <name type="synonym">Dolichos gladiatus</name>
    <dbReference type="NCBI Taxonomy" id="3824"/>
    <lineage>
        <taxon>Eukaryota</taxon>
        <taxon>Viridiplantae</taxon>
        <taxon>Streptophyta</taxon>
        <taxon>Embryophyta</taxon>
        <taxon>Tracheophyta</taxon>
        <taxon>Spermatophyta</taxon>
        <taxon>Magnoliopsida</taxon>
        <taxon>eudicotyledons</taxon>
        <taxon>Gunneridae</taxon>
        <taxon>Pentapetalae</taxon>
        <taxon>rosids</taxon>
        <taxon>fabids</taxon>
        <taxon>Fabales</taxon>
        <taxon>Fabaceae</taxon>
        <taxon>Papilionoideae</taxon>
        <taxon>50 kb inversion clade</taxon>
        <taxon>NPAAA clade</taxon>
        <taxon>indigoferoid/millettioid clade</taxon>
        <taxon>Phaseoleae</taxon>
        <taxon>Canavalia</taxon>
    </lineage>
</organism>
<evidence type="ECO:0000313" key="2">
    <source>
        <dbReference type="Proteomes" id="UP001367508"/>
    </source>
</evidence>
<reference evidence="1 2" key="1">
    <citation type="submission" date="2024-01" db="EMBL/GenBank/DDBJ databases">
        <title>The genomes of 5 underutilized Papilionoideae crops provide insights into root nodulation and disease resistanc.</title>
        <authorList>
            <person name="Jiang F."/>
        </authorList>
    </citation>
    <scope>NUCLEOTIDE SEQUENCE [LARGE SCALE GENOMIC DNA]</scope>
    <source>
        <strain evidence="1">LVBAO_FW01</strain>
        <tissue evidence="1">Leaves</tissue>
    </source>
</reference>
<keyword evidence="2" id="KW-1185">Reference proteome</keyword>
<evidence type="ECO:0000313" key="1">
    <source>
        <dbReference type="EMBL" id="KAK7344996.1"/>
    </source>
</evidence>
<name>A0AAN9M064_CANGL</name>
<sequence>MSIEGTHFVHDFFFGLAIMNRKFYYALCNASLPPQSSVFNQSSLLSKAFKDSSLKISMKEFQCTHLHDQCGFGSALRVIHV</sequence>